<keyword evidence="10" id="KW-1003">Cell membrane</keyword>
<evidence type="ECO:0000313" key="14">
    <source>
        <dbReference type="Proteomes" id="UP000634004"/>
    </source>
</evidence>
<evidence type="ECO:0000256" key="7">
    <source>
        <dbReference type="ARBA" id="ARBA00023136"/>
    </source>
</evidence>
<evidence type="ECO:0000256" key="1">
    <source>
        <dbReference type="ARBA" id="ARBA00003543"/>
    </source>
</evidence>
<proteinExistence type="inferred from homology"/>
<keyword evidence="14" id="KW-1185">Reference proteome</keyword>
<reference evidence="13" key="1">
    <citation type="journal article" date="2014" name="Int. J. Syst. Evol. Microbiol.">
        <title>Complete genome sequence of Corynebacterium casei LMG S-19264T (=DSM 44701T), isolated from a smear-ripened cheese.</title>
        <authorList>
            <consortium name="US DOE Joint Genome Institute (JGI-PGF)"/>
            <person name="Walter F."/>
            <person name="Albersmeier A."/>
            <person name="Kalinowski J."/>
            <person name="Ruckert C."/>
        </authorList>
    </citation>
    <scope>NUCLEOTIDE SEQUENCE</scope>
    <source>
        <strain evidence="13">KCTC 32513</strain>
    </source>
</reference>
<evidence type="ECO:0000259" key="12">
    <source>
        <dbReference type="Pfam" id="PF02823"/>
    </source>
</evidence>
<comment type="caution">
    <text evidence="13">The sequence shown here is derived from an EMBL/GenBank/DDBJ whole genome shotgun (WGS) entry which is preliminary data.</text>
</comment>
<evidence type="ECO:0000256" key="4">
    <source>
        <dbReference type="ARBA" id="ARBA00022448"/>
    </source>
</evidence>
<dbReference type="Pfam" id="PF02823">
    <property type="entry name" value="ATP-synt_DE_N"/>
    <property type="match status" value="1"/>
</dbReference>
<dbReference type="InterPro" id="IPR020546">
    <property type="entry name" value="ATP_synth_F1_dsu/esu_N"/>
</dbReference>
<comment type="subcellular location">
    <subcellularLocation>
        <location evidence="10">Cell membrane</location>
        <topology evidence="10">Peripheral membrane protein</topology>
    </subcellularLocation>
    <subcellularLocation>
        <location evidence="2">Endomembrane system</location>
        <topology evidence="2">Peripheral membrane protein</topology>
    </subcellularLocation>
</comment>
<keyword evidence="6 10" id="KW-0406">Ion transport</keyword>
<dbReference type="InterPro" id="IPR001469">
    <property type="entry name" value="ATP_synth_F1_dsu/esu"/>
</dbReference>
<dbReference type="Gene3D" id="2.60.15.10">
    <property type="entry name" value="F0F1 ATP synthase delta/epsilon subunit, N-terminal"/>
    <property type="match status" value="1"/>
</dbReference>
<dbReference type="EMBL" id="BMZH01000004">
    <property type="protein sequence ID" value="GHA91500.1"/>
    <property type="molecule type" value="Genomic_DNA"/>
</dbReference>
<evidence type="ECO:0000256" key="3">
    <source>
        <dbReference type="ARBA" id="ARBA00005712"/>
    </source>
</evidence>
<keyword evidence="4 10" id="KW-0813">Transport</keyword>
<evidence type="ECO:0000256" key="8">
    <source>
        <dbReference type="ARBA" id="ARBA00023196"/>
    </source>
</evidence>
<dbReference type="NCBIfam" id="NF009983">
    <property type="entry name" value="PRK13449.1"/>
    <property type="match status" value="1"/>
</dbReference>
<keyword evidence="8 10" id="KW-0139">CF(1)</keyword>
<keyword evidence="9 10" id="KW-0066">ATP synthesis</keyword>
<dbReference type="NCBIfam" id="NF001851">
    <property type="entry name" value="PRK00571.2-4"/>
    <property type="match status" value="1"/>
</dbReference>
<dbReference type="PANTHER" id="PTHR13822:SF10">
    <property type="entry name" value="ATP SYNTHASE EPSILON CHAIN, CHLOROPLASTIC"/>
    <property type="match status" value="1"/>
</dbReference>
<protein>
    <recommendedName>
        <fullName evidence="10">ATP synthase epsilon chain</fullName>
    </recommendedName>
    <alternativeName>
        <fullName evidence="10">ATP synthase F1 sector epsilon subunit</fullName>
    </alternativeName>
    <alternativeName>
        <fullName evidence="10">F-ATPase epsilon subunit</fullName>
    </alternativeName>
</protein>
<dbReference type="AlphaFoldDB" id="A0A8J3CQF5"/>
<organism evidence="13 14">
    <name type="scientific">Algimonas arctica</name>
    <dbReference type="NCBI Taxonomy" id="1479486"/>
    <lineage>
        <taxon>Bacteria</taxon>
        <taxon>Pseudomonadati</taxon>
        <taxon>Pseudomonadota</taxon>
        <taxon>Alphaproteobacteria</taxon>
        <taxon>Maricaulales</taxon>
        <taxon>Robiginitomaculaceae</taxon>
        <taxon>Algimonas</taxon>
    </lineage>
</organism>
<feature type="domain" description="ATP synthase F1 complex delta/epsilon subunit N-terminal" evidence="12">
    <location>
        <begin position="5"/>
        <end position="83"/>
    </location>
</feature>
<evidence type="ECO:0000256" key="11">
    <source>
        <dbReference type="RuleBase" id="RU003656"/>
    </source>
</evidence>
<dbReference type="GO" id="GO:0005524">
    <property type="term" value="F:ATP binding"/>
    <property type="evidence" value="ECO:0007669"/>
    <property type="project" value="UniProtKB-UniRule"/>
</dbReference>
<dbReference type="GO" id="GO:0046933">
    <property type="term" value="F:proton-transporting ATP synthase activity, rotational mechanism"/>
    <property type="evidence" value="ECO:0007669"/>
    <property type="project" value="UniProtKB-UniRule"/>
</dbReference>
<dbReference type="GO" id="GO:0005886">
    <property type="term" value="C:plasma membrane"/>
    <property type="evidence" value="ECO:0007669"/>
    <property type="project" value="UniProtKB-SubCell"/>
</dbReference>
<dbReference type="CDD" id="cd12152">
    <property type="entry name" value="F1-ATPase_delta"/>
    <property type="match status" value="1"/>
</dbReference>
<evidence type="ECO:0000256" key="5">
    <source>
        <dbReference type="ARBA" id="ARBA00022781"/>
    </source>
</evidence>
<dbReference type="PANTHER" id="PTHR13822">
    <property type="entry name" value="ATP SYNTHASE DELTA/EPSILON CHAIN"/>
    <property type="match status" value="1"/>
</dbReference>
<evidence type="ECO:0000256" key="10">
    <source>
        <dbReference type="HAMAP-Rule" id="MF_00530"/>
    </source>
</evidence>
<accession>A0A8J3CQF5</accession>
<dbReference type="HAMAP" id="MF_00530">
    <property type="entry name" value="ATP_synth_epsil_bac"/>
    <property type="match status" value="1"/>
</dbReference>
<name>A0A8J3CQF5_9PROT</name>
<keyword evidence="5 10" id="KW-0375">Hydrogen ion transport</keyword>
<evidence type="ECO:0000313" key="13">
    <source>
        <dbReference type="EMBL" id="GHA91500.1"/>
    </source>
</evidence>
<keyword evidence="7 10" id="KW-0472">Membrane</keyword>
<reference evidence="13" key="2">
    <citation type="submission" date="2020-09" db="EMBL/GenBank/DDBJ databases">
        <authorList>
            <person name="Sun Q."/>
            <person name="Kim S."/>
        </authorList>
    </citation>
    <scope>NUCLEOTIDE SEQUENCE</scope>
    <source>
        <strain evidence="13">KCTC 32513</strain>
    </source>
</reference>
<dbReference type="Proteomes" id="UP000634004">
    <property type="component" value="Unassembled WGS sequence"/>
</dbReference>
<dbReference type="NCBIfam" id="TIGR01216">
    <property type="entry name" value="ATP_synt_epsi"/>
    <property type="match status" value="1"/>
</dbReference>
<gene>
    <name evidence="10 13" type="primary">atpC</name>
    <name evidence="13" type="ORF">GCM10009069_13350</name>
</gene>
<dbReference type="GO" id="GO:0045259">
    <property type="term" value="C:proton-transporting ATP synthase complex"/>
    <property type="evidence" value="ECO:0007669"/>
    <property type="project" value="UniProtKB-KW"/>
</dbReference>
<comment type="subunit">
    <text evidence="10 11">F-type ATPases have 2 components, CF(1) - the catalytic core - and CF(0) - the membrane proton channel. CF(1) has five subunits: alpha(3), beta(3), gamma(1), delta(1), epsilon(1). CF(0) has three main subunits: a, b and c.</text>
</comment>
<comment type="similarity">
    <text evidence="3 10 11">Belongs to the ATPase epsilon chain family.</text>
</comment>
<evidence type="ECO:0000256" key="9">
    <source>
        <dbReference type="ARBA" id="ARBA00023310"/>
    </source>
</evidence>
<dbReference type="InterPro" id="IPR036771">
    <property type="entry name" value="ATPsynth_dsu/esu_N"/>
</dbReference>
<dbReference type="SUPFAM" id="SSF51344">
    <property type="entry name" value="Epsilon subunit of F1F0-ATP synthase N-terminal domain"/>
    <property type="match status" value="1"/>
</dbReference>
<dbReference type="GO" id="GO:0012505">
    <property type="term" value="C:endomembrane system"/>
    <property type="evidence" value="ECO:0007669"/>
    <property type="project" value="UniProtKB-SubCell"/>
</dbReference>
<comment type="function">
    <text evidence="1 10">Produces ATP from ADP in the presence of a proton gradient across the membrane.</text>
</comment>
<evidence type="ECO:0000256" key="2">
    <source>
        <dbReference type="ARBA" id="ARBA00004184"/>
    </source>
</evidence>
<dbReference type="RefSeq" id="WP_189496703.1">
    <property type="nucleotide sequence ID" value="NZ_BMZH01000004.1"/>
</dbReference>
<evidence type="ECO:0000256" key="6">
    <source>
        <dbReference type="ARBA" id="ARBA00023065"/>
    </source>
</evidence>
<sequence length="130" mass="13875">MADTLTFSLVSPERELFSGQVDQVDLPGTEGDLGVLPNHSPLMAAIRTGAITVYSNGSEEKFFVEGGFADVTPAGLTVLAEVATPLADVDPADLTARIEKARAELEMMSDEKAMAHRLHIDGLEAIFNMV</sequence>